<feature type="transmembrane region" description="Helical" evidence="1">
    <location>
        <begin position="20"/>
        <end position="38"/>
    </location>
</feature>
<name>A0A2H3CX55_ARMGA</name>
<evidence type="ECO:0000313" key="3">
    <source>
        <dbReference type="Proteomes" id="UP000217790"/>
    </source>
</evidence>
<reference evidence="3" key="1">
    <citation type="journal article" date="2017" name="Nat. Ecol. Evol.">
        <title>Genome expansion and lineage-specific genetic innovations in the forest pathogenic fungi Armillaria.</title>
        <authorList>
            <person name="Sipos G."/>
            <person name="Prasanna A.N."/>
            <person name="Walter M.C."/>
            <person name="O'Connor E."/>
            <person name="Balint B."/>
            <person name="Krizsan K."/>
            <person name="Kiss B."/>
            <person name="Hess J."/>
            <person name="Varga T."/>
            <person name="Slot J."/>
            <person name="Riley R."/>
            <person name="Boka B."/>
            <person name="Rigling D."/>
            <person name="Barry K."/>
            <person name="Lee J."/>
            <person name="Mihaltcheva S."/>
            <person name="LaButti K."/>
            <person name="Lipzen A."/>
            <person name="Waldron R."/>
            <person name="Moloney N.M."/>
            <person name="Sperisen C."/>
            <person name="Kredics L."/>
            <person name="Vagvoelgyi C."/>
            <person name="Patrignani A."/>
            <person name="Fitzpatrick D."/>
            <person name="Nagy I."/>
            <person name="Doyle S."/>
            <person name="Anderson J.B."/>
            <person name="Grigoriev I.V."/>
            <person name="Gueldener U."/>
            <person name="Muensterkoetter M."/>
            <person name="Nagy L.G."/>
        </authorList>
    </citation>
    <scope>NUCLEOTIDE SEQUENCE [LARGE SCALE GENOMIC DNA]</scope>
    <source>
        <strain evidence="3">Ar21-2</strain>
    </source>
</reference>
<organism evidence="2 3">
    <name type="scientific">Armillaria gallica</name>
    <name type="common">Bulbous honey fungus</name>
    <name type="synonym">Armillaria bulbosa</name>
    <dbReference type="NCBI Taxonomy" id="47427"/>
    <lineage>
        <taxon>Eukaryota</taxon>
        <taxon>Fungi</taxon>
        <taxon>Dikarya</taxon>
        <taxon>Basidiomycota</taxon>
        <taxon>Agaricomycotina</taxon>
        <taxon>Agaricomycetes</taxon>
        <taxon>Agaricomycetidae</taxon>
        <taxon>Agaricales</taxon>
        <taxon>Marasmiineae</taxon>
        <taxon>Physalacriaceae</taxon>
        <taxon>Armillaria</taxon>
    </lineage>
</organism>
<dbReference type="OrthoDB" id="3122094at2759"/>
<dbReference type="AlphaFoldDB" id="A0A2H3CX55"/>
<keyword evidence="1" id="KW-0472">Membrane</keyword>
<accession>A0A2H3CX55</accession>
<dbReference type="EMBL" id="KZ293703">
    <property type="protein sequence ID" value="PBK83772.1"/>
    <property type="molecule type" value="Genomic_DNA"/>
</dbReference>
<gene>
    <name evidence="2" type="ORF">ARMGADRAFT_1037606</name>
</gene>
<dbReference type="InParanoid" id="A0A2H3CX55"/>
<protein>
    <submittedName>
        <fullName evidence="2">Uncharacterized protein</fullName>
    </submittedName>
</protein>
<evidence type="ECO:0000313" key="2">
    <source>
        <dbReference type="EMBL" id="PBK83772.1"/>
    </source>
</evidence>
<keyword evidence="1" id="KW-0812">Transmembrane</keyword>
<dbReference type="Proteomes" id="UP000217790">
    <property type="component" value="Unassembled WGS sequence"/>
</dbReference>
<keyword evidence="3" id="KW-1185">Reference proteome</keyword>
<sequence length="246" mass="27662">MNPELLVAVRRIDIWNMDKYIAMLPSIMPIISNGYALIELSIRSAHRALHPKRTFLVPISAGHVPAHHNLSVATHPIPNLSPSTTMYTFSYVAEYGINYLLESARFMTIVLARTSQLTSLYIHIDHRSLDMIQELVNGTAHTLENIDVLLNNYYSALTVLCKSLASCPHDTPVKYIGLSIQTSPLLQSNAAWCDLANMFRSDIYFLMAEQLDVDIYAQTARDAAKPGVKDIVNLIPYLIIKYPYVI</sequence>
<keyword evidence="1" id="KW-1133">Transmembrane helix</keyword>
<evidence type="ECO:0000256" key="1">
    <source>
        <dbReference type="SAM" id="Phobius"/>
    </source>
</evidence>
<proteinExistence type="predicted"/>